<evidence type="ECO:0000256" key="1">
    <source>
        <dbReference type="SAM" id="SignalP"/>
    </source>
</evidence>
<dbReference type="RefSeq" id="WP_132778120.1">
    <property type="nucleotide sequence ID" value="NZ_SMBZ01000029.1"/>
</dbReference>
<comment type="caution">
    <text evidence="2">The sequence shown here is derived from an EMBL/GenBank/DDBJ whole genome shotgun (WGS) entry which is preliminary data.</text>
</comment>
<dbReference type="EMBL" id="SMBZ01000029">
    <property type="protein sequence ID" value="TCV11017.1"/>
    <property type="molecule type" value="Genomic_DNA"/>
</dbReference>
<accession>A0A4R3VUP5</accession>
<proteinExistence type="predicted"/>
<dbReference type="InterPro" id="IPR036866">
    <property type="entry name" value="RibonucZ/Hydroxyglut_hydro"/>
</dbReference>
<reference evidence="2 3" key="1">
    <citation type="submission" date="2019-03" db="EMBL/GenBank/DDBJ databases">
        <title>Genomic Encyclopedia of Type Strains, Phase IV (KMG-IV): sequencing the most valuable type-strain genomes for metagenomic binning, comparative biology and taxonomic classification.</title>
        <authorList>
            <person name="Goeker M."/>
        </authorList>
    </citation>
    <scope>NUCLEOTIDE SEQUENCE [LARGE SCALE GENOMIC DNA]</scope>
    <source>
        <strain evidence="2 3">DSM 22362</strain>
    </source>
</reference>
<dbReference type="OrthoDB" id="9805728at2"/>
<gene>
    <name evidence="2" type="ORF">EDC17_102920</name>
</gene>
<evidence type="ECO:0008006" key="4">
    <source>
        <dbReference type="Google" id="ProtNLM"/>
    </source>
</evidence>
<organism evidence="2 3">
    <name type="scientific">Sphingobacterium alimentarium</name>
    <dbReference type="NCBI Taxonomy" id="797292"/>
    <lineage>
        <taxon>Bacteria</taxon>
        <taxon>Pseudomonadati</taxon>
        <taxon>Bacteroidota</taxon>
        <taxon>Sphingobacteriia</taxon>
        <taxon>Sphingobacteriales</taxon>
        <taxon>Sphingobacteriaceae</taxon>
        <taxon>Sphingobacterium</taxon>
    </lineage>
</organism>
<name>A0A4R3VUP5_9SPHI</name>
<keyword evidence="3" id="KW-1185">Reference proteome</keyword>
<protein>
    <recommendedName>
        <fullName evidence="4">Beta-lactamase family protein</fullName>
    </recommendedName>
</protein>
<sequence length="339" mass="38252">MKRLILTLFMIGTFISTFAQKDIKGEKKAPVSEGVTLVQRLNKTSPFDLDEERLSLLKSIETYSDPYSDQAFKDYMSKSGEEAEELERTVPIYYAFRAAFDKVLHEVKTTKVKKGTVAVWMLYNMGFVVKTSSGCFGIDVHHRLAEDLEPYLDFLCITHNHGDHANKKLIQAMQRKGKPVVSNFNQESPLYMSKTATSYTIGNFTIRTDISDHLLDPALPDFVMLLRIECGKDAGNFSLLHCGDSGFNPAHFKNVQGPVNMVVLRWGAARENNILGNGEGQVQTKYAILSHLLELAHKPYPKGQASITQTLKHLPHVKCENTIIPFWGEKLLWKNGKLQ</sequence>
<evidence type="ECO:0000313" key="2">
    <source>
        <dbReference type="EMBL" id="TCV11017.1"/>
    </source>
</evidence>
<feature type="signal peptide" evidence="1">
    <location>
        <begin position="1"/>
        <end position="19"/>
    </location>
</feature>
<feature type="chain" id="PRO_5020250071" description="Beta-lactamase family protein" evidence="1">
    <location>
        <begin position="20"/>
        <end position="339"/>
    </location>
</feature>
<dbReference type="AlphaFoldDB" id="A0A4R3VUP5"/>
<dbReference type="SUPFAM" id="SSF56281">
    <property type="entry name" value="Metallo-hydrolase/oxidoreductase"/>
    <property type="match status" value="1"/>
</dbReference>
<dbReference type="Proteomes" id="UP000295197">
    <property type="component" value="Unassembled WGS sequence"/>
</dbReference>
<dbReference type="Gene3D" id="3.60.15.10">
    <property type="entry name" value="Ribonuclease Z/Hydroxyacylglutathione hydrolase-like"/>
    <property type="match status" value="1"/>
</dbReference>
<evidence type="ECO:0000313" key="3">
    <source>
        <dbReference type="Proteomes" id="UP000295197"/>
    </source>
</evidence>
<keyword evidence="1" id="KW-0732">Signal</keyword>